<dbReference type="Ensembl" id="ENSPSIT00000017140.1">
    <property type="protein sequence ID" value="ENSPSIP00000017062.1"/>
    <property type="gene ID" value="ENSPSIG00000015192.1"/>
</dbReference>
<dbReference type="PROSITE" id="PS51720">
    <property type="entry name" value="G_AIG1"/>
    <property type="match status" value="1"/>
</dbReference>
<dbReference type="InterPro" id="IPR006703">
    <property type="entry name" value="G_AIG1"/>
</dbReference>
<evidence type="ECO:0000256" key="1">
    <source>
        <dbReference type="ARBA" id="ARBA00008535"/>
    </source>
</evidence>
<dbReference type="PANTHER" id="PTHR10903:SF73">
    <property type="entry name" value="GTPASE IMAP FAMILY MEMBER 8"/>
    <property type="match status" value="1"/>
</dbReference>
<keyword evidence="2" id="KW-0547">Nucleotide-binding</keyword>
<dbReference type="GeneTree" id="ENSGT00940000154844"/>
<dbReference type="eggNOG" id="ENOG502RB0C">
    <property type="taxonomic scope" value="Eukaryota"/>
</dbReference>
<keyword evidence="3" id="KW-0342">GTP-binding</keyword>
<dbReference type="AlphaFoldDB" id="K7G9V1"/>
<proteinExistence type="inferred from homology"/>
<reference evidence="6" key="1">
    <citation type="submission" date="2011-10" db="EMBL/GenBank/DDBJ databases">
        <authorList>
            <consortium name="Soft-shell Turtle Genome Consortium"/>
        </authorList>
    </citation>
    <scope>NUCLEOTIDE SEQUENCE [LARGE SCALE GENOMIC DNA]</scope>
    <source>
        <strain evidence="6">Daiwa-1</strain>
    </source>
</reference>
<reference evidence="5" key="4">
    <citation type="submission" date="2025-09" db="UniProtKB">
        <authorList>
            <consortium name="Ensembl"/>
        </authorList>
    </citation>
    <scope>IDENTIFICATION</scope>
</reference>
<feature type="domain" description="AIG1-type G" evidence="4">
    <location>
        <begin position="1"/>
        <end position="158"/>
    </location>
</feature>
<dbReference type="GO" id="GO:0005525">
    <property type="term" value="F:GTP binding"/>
    <property type="evidence" value="ECO:0007669"/>
    <property type="project" value="UniProtKB-KW"/>
</dbReference>
<dbReference type="Pfam" id="PF04548">
    <property type="entry name" value="AIG1"/>
    <property type="match status" value="1"/>
</dbReference>
<evidence type="ECO:0000259" key="4">
    <source>
        <dbReference type="PROSITE" id="PS51720"/>
    </source>
</evidence>
<sequence>RDCEGKKILVIDTPAIFNPWNHIMEAYREIGGCIMLPALCPHALVLVTQLHCYTAEDQETMRQVQEIFGNEAMRYMIILFIWKEDLGGGSLSDYVIYSDNKALRTLIQQCGGRYCTFNNKASGAEQTEQVHALMEIAERMVREIGNAYYTSELYVMTMETLKKNAEILEKK</sequence>
<comment type="similarity">
    <text evidence="1">Belongs to the TRAFAC class TrmE-Era-EngA-EngB-Septin-like GTPase superfamily. AIG1/Toc34/Toc159-like paraseptin GTPase family. IAN subfamily.</text>
</comment>
<evidence type="ECO:0000313" key="6">
    <source>
        <dbReference type="Proteomes" id="UP000007267"/>
    </source>
</evidence>
<organism evidence="5 6">
    <name type="scientific">Pelodiscus sinensis</name>
    <name type="common">Chinese softshell turtle</name>
    <name type="synonym">Trionyx sinensis</name>
    <dbReference type="NCBI Taxonomy" id="13735"/>
    <lineage>
        <taxon>Eukaryota</taxon>
        <taxon>Metazoa</taxon>
        <taxon>Chordata</taxon>
        <taxon>Craniata</taxon>
        <taxon>Vertebrata</taxon>
        <taxon>Euteleostomi</taxon>
        <taxon>Archelosauria</taxon>
        <taxon>Testudinata</taxon>
        <taxon>Testudines</taxon>
        <taxon>Cryptodira</taxon>
        <taxon>Trionychia</taxon>
        <taxon>Trionychidae</taxon>
        <taxon>Pelodiscus</taxon>
    </lineage>
</organism>
<evidence type="ECO:0000313" key="5">
    <source>
        <dbReference type="Ensembl" id="ENSPSIP00000017062.1"/>
    </source>
</evidence>
<evidence type="ECO:0000256" key="3">
    <source>
        <dbReference type="ARBA" id="ARBA00023134"/>
    </source>
</evidence>
<dbReference type="InterPro" id="IPR045058">
    <property type="entry name" value="GIMA/IAN/Toc"/>
</dbReference>
<dbReference type="HOGENOM" id="CLU_010468_3_3_1"/>
<reference evidence="6" key="2">
    <citation type="journal article" date="2013" name="Nat. Genet.">
        <title>The draft genomes of soft-shell turtle and green sea turtle yield insights into the development and evolution of the turtle-specific body plan.</title>
        <authorList>
            <person name="Wang Z."/>
            <person name="Pascual-Anaya J."/>
            <person name="Zadissa A."/>
            <person name="Li W."/>
            <person name="Niimura Y."/>
            <person name="Huang Z."/>
            <person name="Li C."/>
            <person name="White S."/>
            <person name="Xiong Z."/>
            <person name="Fang D."/>
            <person name="Wang B."/>
            <person name="Ming Y."/>
            <person name="Chen Y."/>
            <person name="Zheng Y."/>
            <person name="Kuraku S."/>
            <person name="Pignatelli M."/>
            <person name="Herrero J."/>
            <person name="Beal K."/>
            <person name="Nozawa M."/>
            <person name="Li Q."/>
            <person name="Wang J."/>
            <person name="Zhang H."/>
            <person name="Yu L."/>
            <person name="Shigenobu S."/>
            <person name="Wang J."/>
            <person name="Liu J."/>
            <person name="Flicek P."/>
            <person name="Searle S."/>
            <person name="Wang J."/>
            <person name="Kuratani S."/>
            <person name="Yin Y."/>
            <person name="Aken B."/>
            <person name="Zhang G."/>
            <person name="Irie N."/>
        </authorList>
    </citation>
    <scope>NUCLEOTIDE SEQUENCE [LARGE SCALE GENOMIC DNA]</scope>
    <source>
        <strain evidence="6">Daiwa-1</strain>
    </source>
</reference>
<dbReference type="Proteomes" id="UP000007267">
    <property type="component" value="Unassembled WGS sequence"/>
</dbReference>
<reference evidence="5" key="3">
    <citation type="submission" date="2025-08" db="UniProtKB">
        <authorList>
            <consortium name="Ensembl"/>
        </authorList>
    </citation>
    <scope>IDENTIFICATION</scope>
</reference>
<dbReference type="FunFam" id="3.40.50.300:FF:000366">
    <property type="entry name" value="GTPase, IMAP family member 2"/>
    <property type="match status" value="1"/>
</dbReference>
<dbReference type="OMA" id="NHIMEAY"/>
<dbReference type="SUPFAM" id="SSF52540">
    <property type="entry name" value="P-loop containing nucleoside triphosphate hydrolases"/>
    <property type="match status" value="1"/>
</dbReference>
<dbReference type="Gene3D" id="3.40.50.300">
    <property type="entry name" value="P-loop containing nucleotide triphosphate hydrolases"/>
    <property type="match status" value="1"/>
</dbReference>
<dbReference type="PANTHER" id="PTHR10903">
    <property type="entry name" value="GTPASE, IMAP FAMILY MEMBER-RELATED"/>
    <property type="match status" value="1"/>
</dbReference>
<protein>
    <recommendedName>
        <fullName evidence="4">AIG1-type G domain-containing protein</fullName>
    </recommendedName>
</protein>
<evidence type="ECO:0000256" key="2">
    <source>
        <dbReference type="ARBA" id="ARBA00022741"/>
    </source>
</evidence>
<accession>K7G9V1</accession>
<keyword evidence="6" id="KW-1185">Reference proteome</keyword>
<dbReference type="EMBL" id="AGCU01076419">
    <property type="status" value="NOT_ANNOTATED_CDS"/>
    <property type="molecule type" value="Genomic_DNA"/>
</dbReference>
<name>K7G9V1_PELSI</name>
<dbReference type="InterPro" id="IPR027417">
    <property type="entry name" value="P-loop_NTPase"/>
</dbReference>
<dbReference type="STRING" id="13735.ENSPSIP00000017062"/>